<dbReference type="CDD" id="cd08297">
    <property type="entry name" value="CAD3"/>
    <property type="match status" value="1"/>
</dbReference>
<gene>
    <name evidence="9" type="ORF">SLS60_004660</name>
</gene>
<dbReference type="SUPFAM" id="SSF50129">
    <property type="entry name" value="GroES-like"/>
    <property type="match status" value="1"/>
</dbReference>
<name>A0ABR3RL38_9PLEO</name>
<dbReference type="InterPro" id="IPR020843">
    <property type="entry name" value="ER"/>
</dbReference>
<evidence type="ECO:0000259" key="8">
    <source>
        <dbReference type="SMART" id="SM00829"/>
    </source>
</evidence>
<evidence type="ECO:0000256" key="3">
    <source>
        <dbReference type="ARBA" id="ARBA00013190"/>
    </source>
</evidence>
<evidence type="ECO:0000256" key="4">
    <source>
        <dbReference type="ARBA" id="ARBA00022723"/>
    </source>
</evidence>
<dbReference type="InterPro" id="IPR013154">
    <property type="entry name" value="ADH-like_N"/>
</dbReference>
<dbReference type="InterPro" id="IPR013149">
    <property type="entry name" value="ADH-like_C"/>
</dbReference>
<dbReference type="InterPro" id="IPR011032">
    <property type="entry name" value="GroES-like_sf"/>
</dbReference>
<evidence type="ECO:0000313" key="9">
    <source>
        <dbReference type="EMBL" id="KAL1605117.1"/>
    </source>
</evidence>
<comment type="cofactor">
    <cofactor evidence="1">
        <name>Zn(2+)</name>
        <dbReference type="ChEBI" id="CHEBI:29105"/>
    </cofactor>
</comment>
<sequence>MSLPATQKAAVKVGTGESSRIEVKELLVPEPSPDQILVKVNYSGLCASDKSLLLDEWESTGLVQQPFQDLWQIGDRAGIKWIASVCRKCEFCTNGQDECHCPKQLNSGFSIAGTFQEYCVTDARYATRLPEGVSDEEAGPLLCGGVTAYTGCKRSGVRPGQWLVVPGAGGGLGHLAVQYAKAMGMRVIAIDGGDTKRDLCLKLGAEKFIDFTTCKDIPAEVMSITKYGAHGVVVISATRQGYEQAPHLLRPQGTMVCIGLPKDGTVVAGAPPIMMVLKKLNIVGSVTGTLKDVEECLDFTARGLVRPILTHGNLGDINRFIDDMGAGRLAGRAVIKVAT</sequence>
<dbReference type="SUPFAM" id="SSF51735">
    <property type="entry name" value="NAD(P)-binding Rossmann-fold domains"/>
    <property type="match status" value="1"/>
</dbReference>
<dbReference type="EC" id="1.1.1.1" evidence="3"/>
<keyword evidence="5" id="KW-0862">Zinc</keyword>
<dbReference type="Proteomes" id="UP001521785">
    <property type="component" value="Unassembled WGS sequence"/>
</dbReference>
<dbReference type="PANTHER" id="PTHR42940">
    <property type="entry name" value="ALCOHOL DEHYDROGENASE 1-RELATED"/>
    <property type="match status" value="1"/>
</dbReference>
<dbReference type="EMBL" id="JAKJXO020000005">
    <property type="protein sequence ID" value="KAL1605117.1"/>
    <property type="molecule type" value="Genomic_DNA"/>
</dbReference>
<reference evidence="9 10" key="1">
    <citation type="submission" date="2024-02" db="EMBL/GenBank/DDBJ databases">
        <title>De novo assembly and annotation of 12 fungi associated with fruit tree decline syndrome in Ontario, Canada.</title>
        <authorList>
            <person name="Sulman M."/>
            <person name="Ellouze W."/>
            <person name="Ilyukhin E."/>
        </authorList>
    </citation>
    <scope>NUCLEOTIDE SEQUENCE [LARGE SCALE GENOMIC DNA]</scope>
    <source>
        <strain evidence="9 10">M42-189</strain>
    </source>
</reference>
<feature type="domain" description="Enoyl reductase (ER)" evidence="8">
    <location>
        <begin position="14"/>
        <end position="335"/>
    </location>
</feature>
<comment type="caution">
    <text evidence="9">The sequence shown here is derived from an EMBL/GenBank/DDBJ whole genome shotgun (WGS) entry which is preliminary data.</text>
</comment>
<dbReference type="PANTHER" id="PTHR42940:SF3">
    <property type="entry name" value="ALCOHOL DEHYDROGENASE 1-RELATED"/>
    <property type="match status" value="1"/>
</dbReference>
<dbReference type="Pfam" id="PF00107">
    <property type="entry name" value="ADH_zinc_N"/>
    <property type="match status" value="1"/>
</dbReference>
<dbReference type="SMART" id="SM00829">
    <property type="entry name" value="PKS_ER"/>
    <property type="match status" value="1"/>
</dbReference>
<keyword evidence="6" id="KW-0560">Oxidoreductase</keyword>
<evidence type="ECO:0000313" key="10">
    <source>
        <dbReference type="Proteomes" id="UP001521785"/>
    </source>
</evidence>
<dbReference type="InterPro" id="IPR036291">
    <property type="entry name" value="NAD(P)-bd_dom_sf"/>
</dbReference>
<evidence type="ECO:0000256" key="2">
    <source>
        <dbReference type="ARBA" id="ARBA00008072"/>
    </source>
</evidence>
<evidence type="ECO:0000256" key="7">
    <source>
        <dbReference type="ARBA" id="ARBA00023027"/>
    </source>
</evidence>
<keyword evidence="4" id="KW-0479">Metal-binding</keyword>
<accession>A0ABR3RL38</accession>
<comment type="similarity">
    <text evidence="2">Belongs to the zinc-containing alcohol dehydrogenase family.</text>
</comment>
<dbReference type="Gene3D" id="3.40.50.720">
    <property type="entry name" value="NAD(P)-binding Rossmann-like Domain"/>
    <property type="match status" value="1"/>
</dbReference>
<protein>
    <recommendedName>
        <fullName evidence="3">alcohol dehydrogenase</fullName>
        <ecNumber evidence="3">1.1.1.1</ecNumber>
    </recommendedName>
</protein>
<keyword evidence="10" id="KW-1185">Reference proteome</keyword>
<organism evidence="9 10">
    <name type="scientific">Paraconiothyrium brasiliense</name>
    <dbReference type="NCBI Taxonomy" id="300254"/>
    <lineage>
        <taxon>Eukaryota</taxon>
        <taxon>Fungi</taxon>
        <taxon>Dikarya</taxon>
        <taxon>Ascomycota</taxon>
        <taxon>Pezizomycotina</taxon>
        <taxon>Dothideomycetes</taxon>
        <taxon>Pleosporomycetidae</taxon>
        <taxon>Pleosporales</taxon>
        <taxon>Massarineae</taxon>
        <taxon>Didymosphaeriaceae</taxon>
        <taxon>Paraconiothyrium</taxon>
    </lineage>
</organism>
<evidence type="ECO:0000256" key="6">
    <source>
        <dbReference type="ARBA" id="ARBA00023002"/>
    </source>
</evidence>
<evidence type="ECO:0000256" key="5">
    <source>
        <dbReference type="ARBA" id="ARBA00022833"/>
    </source>
</evidence>
<evidence type="ECO:0000256" key="1">
    <source>
        <dbReference type="ARBA" id="ARBA00001947"/>
    </source>
</evidence>
<dbReference type="Pfam" id="PF08240">
    <property type="entry name" value="ADH_N"/>
    <property type="match status" value="1"/>
</dbReference>
<dbReference type="Gene3D" id="3.90.180.10">
    <property type="entry name" value="Medium-chain alcohol dehydrogenases, catalytic domain"/>
    <property type="match status" value="1"/>
</dbReference>
<proteinExistence type="inferred from homology"/>
<keyword evidence="7" id="KW-0520">NAD</keyword>